<proteinExistence type="predicted"/>
<sequence length="70" mass="8425">MDNTTERTFYKNQAVNANWSVRELKHQKETSLFLRLAASKDKEELSREMETTSYLLCEKNKNLMCPFIYW</sequence>
<accession>A0A6N6RP42</accession>
<dbReference type="EMBL" id="WBVP01000029">
    <property type="protein sequence ID" value="KAB2823243.1"/>
    <property type="molecule type" value="Genomic_DNA"/>
</dbReference>
<organism evidence="1 2">
    <name type="scientific">Aliivibrio finisterrensis</name>
    <dbReference type="NCBI Taxonomy" id="511998"/>
    <lineage>
        <taxon>Bacteria</taxon>
        <taxon>Pseudomonadati</taxon>
        <taxon>Pseudomonadota</taxon>
        <taxon>Gammaproteobacteria</taxon>
        <taxon>Vibrionales</taxon>
        <taxon>Vibrionaceae</taxon>
        <taxon>Aliivibrio</taxon>
    </lineage>
</organism>
<gene>
    <name evidence="1" type="ORF">F8B77_16505</name>
</gene>
<evidence type="ECO:0000313" key="2">
    <source>
        <dbReference type="Proteomes" id="UP000434870"/>
    </source>
</evidence>
<evidence type="ECO:0000313" key="1">
    <source>
        <dbReference type="EMBL" id="KAB2823243.1"/>
    </source>
</evidence>
<protein>
    <submittedName>
        <fullName evidence="1">DUF1016 domain-containing protein</fullName>
    </submittedName>
</protein>
<reference evidence="1 2" key="1">
    <citation type="submission" date="2019-09" db="EMBL/GenBank/DDBJ databases">
        <title>Genome of Aliivibrio finisterrensis LMG 23869 (type strain).</title>
        <authorList>
            <person name="Bowman J.P."/>
        </authorList>
    </citation>
    <scope>NUCLEOTIDE SEQUENCE [LARGE SCALE GENOMIC DNA]</scope>
    <source>
        <strain evidence="1 2">LMG 23869</strain>
    </source>
</reference>
<dbReference type="Proteomes" id="UP000434870">
    <property type="component" value="Unassembled WGS sequence"/>
</dbReference>
<comment type="caution">
    <text evidence="1">The sequence shown here is derived from an EMBL/GenBank/DDBJ whole genome shotgun (WGS) entry which is preliminary data.</text>
</comment>
<dbReference type="AlphaFoldDB" id="A0A6N6RP42"/>
<name>A0A6N6RP42_9GAMM</name>